<evidence type="ECO:0000256" key="2">
    <source>
        <dbReference type="ARBA" id="ARBA00022771"/>
    </source>
</evidence>
<accession>R7Z1U0</accession>
<keyword evidence="1" id="KW-0479">Metal-binding</keyword>
<dbReference type="InterPro" id="IPR001841">
    <property type="entry name" value="Znf_RING"/>
</dbReference>
<dbReference type="AlphaFoldDB" id="R7Z1U0"/>
<evidence type="ECO:0000259" key="6">
    <source>
        <dbReference type="PROSITE" id="PS50089"/>
    </source>
</evidence>
<feature type="compositionally biased region" description="Basic and acidic residues" evidence="5">
    <location>
        <begin position="293"/>
        <end position="306"/>
    </location>
</feature>
<dbReference type="GeneID" id="19904561"/>
<feature type="domain" description="RING-type" evidence="6">
    <location>
        <begin position="68"/>
        <end position="112"/>
    </location>
</feature>
<dbReference type="GO" id="GO:0008270">
    <property type="term" value="F:zinc ion binding"/>
    <property type="evidence" value="ECO:0007669"/>
    <property type="project" value="UniProtKB-KW"/>
</dbReference>
<keyword evidence="3" id="KW-0862">Zinc</keyword>
<feature type="region of interest" description="Disordered" evidence="5">
    <location>
        <begin position="274"/>
        <end position="306"/>
    </location>
</feature>
<dbReference type="InterPro" id="IPR013083">
    <property type="entry name" value="Znf_RING/FYVE/PHD"/>
</dbReference>
<evidence type="ECO:0000313" key="8">
    <source>
        <dbReference type="Proteomes" id="UP000016924"/>
    </source>
</evidence>
<evidence type="ECO:0000256" key="4">
    <source>
        <dbReference type="PROSITE-ProRule" id="PRU00175"/>
    </source>
</evidence>
<evidence type="ECO:0000256" key="3">
    <source>
        <dbReference type="ARBA" id="ARBA00022833"/>
    </source>
</evidence>
<organism evidence="7 8">
    <name type="scientific">Coniosporium apollinis (strain CBS 100218)</name>
    <name type="common">Rock-inhabiting black yeast</name>
    <dbReference type="NCBI Taxonomy" id="1168221"/>
    <lineage>
        <taxon>Eukaryota</taxon>
        <taxon>Fungi</taxon>
        <taxon>Dikarya</taxon>
        <taxon>Ascomycota</taxon>
        <taxon>Pezizomycotina</taxon>
        <taxon>Dothideomycetes</taxon>
        <taxon>Dothideomycetes incertae sedis</taxon>
        <taxon>Coniosporium</taxon>
    </lineage>
</organism>
<protein>
    <recommendedName>
        <fullName evidence="6">RING-type domain-containing protein</fullName>
    </recommendedName>
</protein>
<reference evidence="8" key="1">
    <citation type="submission" date="2012-06" db="EMBL/GenBank/DDBJ databases">
        <title>The genome sequence of Coniosporium apollinis CBS 100218.</title>
        <authorList>
            <consortium name="The Broad Institute Genome Sequencing Platform"/>
            <person name="Cuomo C."/>
            <person name="Gorbushina A."/>
            <person name="Noack S."/>
            <person name="Walker B."/>
            <person name="Young S.K."/>
            <person name="Zeng Q."/>
            <person name="Gargeya S."/>
            <person name="Fitzgerald M."/>
            <person name="Haas B."/>
            <person name="Abouelleil A."/>
            <person name="Alvarado L."/>
            <person name="Arachchi H.M."/>
            <person name="Berlin A.M."/>
            <person name="Chapman S.B."/>
            <person name="Goldberg J."/>
            <person name="Griggs A."/>
            <person name="Gujja S."/>
            <person name="Hansen M."/>
            <person name="Howarth C."/>
            <person name="Imamovic A."/>
            <person name="Larimer J."/>
            <person name="McCowan C."/>
            <person name="Montmayeur A."/>
            <person name="Murphy C."/>
            <person name="Neiman D."/>
            <person name="Pearson M."/>
            <person name="Priest M."/>
            <person name="Roberts A."/>
            <person name="Saif S."/>
            <person name="Shea T."/>
            <person name="Sisk P."/>
            <person name="Sykes S."/>
            <person name="Wortman J."/>
            <person name="Nusbaum C."/>
            <person name="Birren B."/>
        </authorList>
    </citation>
    <scope>NUCLEOTIDE SEQUENCE [LARGE SCALE GENOMIC DNA]</scope>
    <source>
        <strain evidence="8">CBS 100218</strain>
    </source>
</reference>
<dbReference type="Proteomes" id="UP000016924">
    <property type="component" value="Unassembled WGS sequence"/>
</dbReference>
<dbReference type="PROSITE" id="PS00518">
    <property type="entry name" value="ZF_RING_1"/>
    <property type="match status" value="1"/>
</dbReference>
<dbReference type="InterPro" id="IPR017907">
    <property type="entry name" value="Znf_RING_CS"/>
</dbReference>
<gene>
    <name evidence="7" type="ORF">W97_07250</name>
</gene>
<proteinExistence type="predicted"/>
<name>R7Z1U0_CONA1</name>
<dbReference type="SUPFAM" id="SSF57850">
    <property type="entry name" value="RING/U-box"/>
    <property type="match status" value="1"/>
</dbReference>
<dbReference type="PROSITE" id="PS50089">
    <property type="entry name" value="ZF_RING_2"/>
    <property type="match status" value="1"/>
</dbReference>
<dbReference type="OrthoDB" id="9049620at2759"/>
<evidence type="ECO:0000313" key="7">
    <source>
        <dbReference type="EMBL" id="EON68102.1"/>
    </source>
</evidence>
<keyword evidence="2 4" id="KW-0863">Zinc-finger</keyword>
<dbReference type="Gene3D" id="3.30.40.10">
    <property type="entry name" value="Zinc/RING finger domain, C3HC4 (zinc finger)"/>
    <property type="match status" value="1"/>
</dbReference>
<dbReference type="HOGENOM" id="CLU_826420_0_0_1"/>
<dbReference type="RefSeq" id="XP_007783419.1">
    <property type="nucleotide sequence ID" value="XM_007785229.1"/>
</dbReference>
<evidence type="ECO:0000256" key="5">
    <source>
        <dbReference type="SAM" id="MobiDB-lite"/>
    </source>
</evidence>
<evidence type="ECO:0000256" key="1">
    <source>
        <dbReference type="ARBA" id="ARBA00022723"/>
    </source>
</evidence>
<sequence>MSIHFHTLEKSSIIAAASKAAREVDRDTAIKHIKLEYQKYCHRHNEASFPTTAIIIGALGITAGSSTCLRHCRTSTQPVRMACGHRVCKKCIDQWVGEGGACQHEESCPMCRSWLVKSCRRREPLQYDDFEDMALVHLVGTVSCPSNRIIRYNRIISLNPFWFGATYLAWVTKMNASGYQSYPGWTFWFDRTSEERSHFGELFLYAKGLLKAGEDVDKFANAKHLHERLYKRILKKAETNKRMTSLTAAFGFKPFLNTILREILTIMHQKTSQATHEVPPSDMLHTPTNTTHDTLRTRMDTTDGRPHTQMNTAFNMLHTRPDTAYDLLPPRMNTAA</sequence>
<dbReference type="EMBL" id="JH767593">
    <property type="protein sequence ID" value="EON68102.1"/>
    <property type="molecule type" value="Genomic_DNA"/>
</dbReference>
<keyword evidence="8" id="KW-1185">Reference proteome</keyword>